<organism evidence="13 14">
    <name type="scientific">Branchiostoma belcheri</name>
    <name type="common">Amphioxus</name>
    <dbReference type="NCBI Taxonomy" id="7741"/>
    <lineage>
        <taxon>Eukaryota</taxon>
        <taxon>Metazoa</taxon>
        <taxon>Chordata</taxon>
        <taxon>Cephalochordata</taxon>
        <taxon>Leptocardii</taxon>
        <taxon>Amphioxiformes</taxon>
        <taxon>Branchiostomatidae</taxon>
        <taxon>Branchiostoma</taxon>
    </lineage>
</organism>
<evidence type="ECO:0000256" key="11">
    <source>
        <dbReference type="SAM" id="Phobius"/>
    </source>
</evidence>
<evidence type="ECO:0000256" key="2">
    <source>
        <dbReference type="ARBA" id="ARBA00005999"/>
    </source>
</evidence>
<evidence type="ECO:0000256" key="6">
    <source>
        <dbReference type="ARBA" id="ARBA00022989"/>
    </source>
</evidence>
<dbReference type="OrthoDB" id="3053196at2759"/>
<evidence type="ECO:0000256" key="8">
    <source>
        <dbReference type="ARBA" id="ARBA00023136"/>
    </source>
</evidence>
<keyword evidence="8 9" id="KW-0472">Membrane</keyword>
<dbReference type="GO" id="GO:0045048">
    <property type="term" value="P:protein insertion into ER membrane"/>
    <property type="evidence" value="ECO:0007669"/>
    <property type="project" value="TreeGrafter"/>
</dbReference>
<gene>
    <name evidence="14" type="primary">LOC109473036</name>
</gene>
<keyword evidence="13" id="KW-1185">Reference proteome</keyword>
<feature type="transmembrane region" description="Helical" evidence="11">
    <location>
        <begin position="199"/>
        <end position="219"/>
    </location>
</feature>
<feature type="transmembrane region" description="Helical" evidence="11">
    <location>
        <begin position="254"/>
        <end position="278"/>
    </location>
</feature>
<feature type="domain" description="TLC" evidence="12">
    <location>
        <begin position="119"/>
        <end position="330"/>
    </location>
</feature>
<dbReference type="InterPro" id="IPR006634">
    <property type="entry name" value="TLC-dom"/>
</dbReference>
<evidence type="ECO:0000256" key="5">
    <source>
        <dbReference type="ARBA" id="ARBA00022927"/>
    </source>
</evidence>
<protein>
    <submittedName>
        <fullName evidence="14">Translocating chain-associated membrane protein 1-like</fullName>
    </submittedName>
</protein>
<dbReference type="RefSeq" id="XP_019628486.1">
    <property type="nucleotide sequence ID" value="XM_019772927.1"/>
</dbReference>
<keyword evidence="7" id="KW-0811">Translocation</keyword>
<evidence type="ECO:0000256" key="1">
    <source>
        <dbReference type="ARBA" id="ARBA00004141"/>
    </source>
</evidence>
<dbReference type="GO" id="GO:0005789">
    <property type="term" value="C:endoplasmic reticulum membrane"/>
    <property type="evidence" value="ECO:0007669"/>
    <property type="project" value="TreeGrafter"/>
</dbReference>
<dbReference type="AlphaFoldDB" id="A0A6P4ZFN3"/>
<reference evidence="14" key="1">
    <citation type="submission" date="2025-08" db="UniProtKB">
        <authorList>
            <consortium name="RefSeq"/>
        </authorList>
    </citation>
    <scope>IDENTIFICATION</scope>
    <source>
        <tissue evidence="14">Gonad</tissue>
    </source>
</reference>
<comment type="similarity">
    <text evidence="2">Belongs to the TRAM family.</text>
</comment>
<feature type="transmembrane region" description="Helical" evidence="11">
    <location>
        <begin position="298"/>
        <end position="320"/>
    </location>
</feature>
<sequence>MGMRRKVGSTKSPSVFSHEFVIQNHADIVSCVAMFMVVGLMFQVTQQTASLFITMQHNHTEVFNDTDPPTEVTYYTNGRKDFCSVFFYLLIAIVLHAVVQEYILDKVNRRLHLSKVKHSKFNESGQLVIFYVASVIWGSNIIFEENYITNIAQLWEGYPHTDMLFQTKFFYICQLAYWVHCFPELYFQKVKKDEMPARVQYASLYLVFIGATYALNLTRVGLCCMVIHYFMEALFHVSRMLYYSEKMDFAKTGFSIWAVLFVIARFLTVTLAVLTFWFGLGRAENQTFDLATGNFNTFLIRINCLAAISLLQVWMMWNFLNFQLRRYREATAAKQKAKQRQKERREAKLQAAKKRGSEASSDEGGDTDVSLTPRANNKAENGGPRTRNRGGKKH</sequence>
<feature type="compositionally biased region" description="Polar residues" evidence="10">
    <location>
        <begin position="369"/>
        <end position="379"/>
    </location>
</feature>
<keyword evidence="3" id="KW-0813">Transport</keyword>
<feature type="transmembrane region" description="Helical" evidence="11">
    <location>
        <begin position="85"/>
        <end position="104"/>
    </location>
</feature>
<evidence type="ECO:0000256" key="7">
    <source>
        <dbReference type="ARBA" id="ARBA00023010"/>
    </source>
</evidence>
<evidence type="ECO:0000256" key="10">
    <source>
        <dbReference type="SAM" id="MobiDB-lite"/>
    </source>
</evidence>
<dbReference type="SMART" id="SM00724">
    <property type="entry name" value="TLC"/>
    <property type="match status" value="1"/>
</dbReference>
<accession>A0A6P4ZFN3</accession>
<dbReference type="Proteomes" id="UP000515135">
    <property type="component" value="Unplaced"/>
</dbReference>
<dbReference type="PANTHER" id="PTHR12371">
    <property type="entry name" value="TRANSLOCATION ASSOCIATED MEMBRANE PROTEIN"/>
    <property type="match status" value="1"/>
</dbReference>
<comment type="subcellular location">
    <subcellularLocation>
        <location evidence="1">Membrane</location>
        <topology evidence="1">Multi-pass membrane protein</topology>
    </subcellularLocation>
</comment>
<dbReference type="GeneID" id="109473036"/>
<keyword evidence="5" id="KW-0653">Protein transport</keyword>
<dbReference type="PROSITE" id="PS50922">
    <property type="entry name" value="TLC"/>
    <property type="match status" value="1"/>
</dbReference>
<evidence type="ECO:0000256" key="9">
    <source>
        <dbReference type="PROSITE-ProRule" id="PRU00205"/>
    </source>
</evidence>
<dbReference type="PIRSF" id="PIRSF005449">
    <property type="entry name" value="Translocation_assoc_membrane"/>
    <property type="match status" value="1"/>
</dbReference>
<keyword evidence="6 11" id="KW-1133">Transmembrane helix</keyword>
<evidence type="ECO:0000256" key="3">
    <source>
        <dbReference type="ARBA" id="ARBA00022448"/>
    </source>
</evidence>
<dbReference type="GO" id="GO:0006616">
    <property type="term" value="P:SRP-dependent cotranslational protein targeting to membrane, translocation"/>
    <property type="evidence" value="ECO:0007669"/>
    <property type="project" value="InterPro"/>
</dbReference>
<dbReference type="Pfam" id="PF03798">
    <property type="entry name" value="TRAM_LAG1_CLN8"/>
    <property type="match status" value="1"/>
</dbReference>
<evidence type="ECO:0000313" key="14">
    <source>
        <dbReference type="RefSeq" id="XP_019628486.1"/>
    </source>
</evidence>
<dbReference type="PANTHER" id="PTHR12371:SF11">
    <property type="entry name" value="TRANSLOCATING CHAIN-ASSOCIATED MEMBRANE PROTEIN"/>
    <property type="match status" value="1"/>
</dbReference>
<feature type="transmembrane region" description="Helical" evidence="11">
    <location>
        <begin position="21"/>
        <end position="42"/>
    </location>
</feature>
<feature type="region of interest" description="Disordered" evidence="10">
    <location>
        <begin position="335"/>
        <end position="394"/>
    </location>
</feature>
<dbReference type="KEGG" id="bbel:109473036"/>
<proteinExistence type="inferred from homology"/>
<evidence type="ECO:0000256" key="4">
    <source>
        <dbReference type="ARBA" id="ARBA00022692"/>
    </source>
</evidence>
<dbReference type="InterPro" id="IPR016447">
    <property type="entry name" value="Translocation_assoc_membrane"/>
</dbReference>
<name>A0A6P4ZFN3_BRABE</name>
<keyword evidence="4 9" id="KW-0812">Transmembrane</keyword>
<evidence type="ECO:0000313" key="13">
    <source>
        <dbReference type="Proteomes" id="UP000515135"/>
    </source>
</evidence>
<evidence type="ECO:0000259" key="12">
    <source>
        <dbReference type="PROSITE" id="PS50922"/>
    </source>
</evidence>
<feature type="transmembrane region" description="Helical" evidence="11">
    <location>
        <begin position="125"/>
        <end position="143"/>
    </location>
</feature>
<feature type="transmembrane region" description="Helical" evidence="11">
    <location>
        <begin position="169"/>
        <end position="187"/>
    </location>
</feature>